<name>A0AAP0CL99_9ASTR</name>
<evidence type="ECO:0000313" key="2">
    <source>
        <dbReference type="EMBL" id="KAK9055882.1"/>
    </source>
</evidence>
<dbReference type="EMBL" id="JBCNJP010000025">
    <property type="protein sequence ID" value="KAK9055882.1"/>
    <property type="molecule type" value="Genomic_DNA"/>
</dbReference>
<sequence>MYLLYGIKSCICRLEGKVALITGGASGIGEATVRLFLKHGAKVVIADVQDDLANQLIASLANSDNVSYCHCDVRDEKQVEDAVSHAVTKYGSLDILFSNAGVLGPITSLMDMDLKAYDNTMAINVRGVAATVKHAARVMVEKKIRGSIICTASVSASLGGTGPLPYTTSKHALVGLMRTACHELGVHGIRVNCVSPFGLGTPFAVNAFHLEASELEAHCCETANLKGIVLKPRHVAETVLFLASDESAYVSGQNLGVDGGFTVVNRSYDSSK</sequence>
<dbReference type="Gene3D" id="3.40.50.720">
    <property type="entry name" value="NAD(P)-binding Rossmann-like Domain"/>
    <property type="match status" value="1"/>
</dbReference>
<dbReference type="SUPFAM" id="SSF51735">
    <property type="entry name" value="NAD(P)-binding Rossmann-fold domains"/>
    <property type="match status" value="1"/>
</dbReference>
<dbReference type="FunFam" id="3.40.50.720:FF:000084">
    <property type="entry name" value="Short-chain dehydrogenase reductase"/>
    <property type="match status" value="1"/>
</dbReference>
<reference evidence="2 3" key="1">
    <citation type="submission" date="2024-04" db="EMBL/GenBank/DDBJ databases">
        <title>The reference genome of an endangered Asteraceae, Deinandra increscens subsp. villosa, native to the Central Coast of California.</title>
        <authorList>
            <person name="Guilliams M."/>
            <person name="Hasenstab-Lehman K."/>
            <person name="Meyer R."/>
            <person name="Mcevoy S."/>
        </authorList>
    </citation>
    <scope>NUCLEOTIDE SEQUENCE [LARGE SCALE GENOMIC DNA]</scope>
    <source>
        <tissue evidence="2">Leaf</tissue>
    </source>
</reference>
<keyword evidence="3" id="KW-1185">Reference proteome</keyword>
<proteinExistence type="inferred from homology"/>
<evidence type="ECO:0000313" key="3">
    <source>
        <dbReference type="Proteomes" id="UP001408789"/>
    </source>
</evidence>
<dbReference type="GO" id="GO:0016616">
    <property type="term" value="F:oxidoreductase activity, acting on the CH-OH group of donors, NAD or NADP as acceptor"/>
    <property type="evidence" value="ECO:0007669"/>
    <property type="project" value="UniProtKB-ARBA"/>
</dbReference>
<accession>A0AAP0CL99</accession>
<dbReference type="Pfam" id="PF13561">
    <property type="entry name" value="adh_short_C2"/>
    <property type="match status" value="1"/>
</dbReference>
<dbReference type="PANTHER" id="PTHR42820">
    <property type="entry name" value="SHORT-CHAIN DEHYDROGENASE REDUCTASE"/>
    <property type="match status" value="1"/>
</dbReference>
<organism evidence="2 3">
    <name type="scientific">Deinandra increscens subsp. villosa</name>
    <dbReference type="NCBI Taxonomy" id="3103831"/>
    <lineage>
        <taxon>Eukaryota</taxon>
        <taxon>Viridiplantae</taxon>
        <taxon>Streptophyta</taxon>
        <taxon>Embryophyta</taxon>
        <taxon>Tracheophyta</taxon>
        <taxon>Spermatophyta</taxon>
        <taxon>Magnoliopsida</taxon>
        <taxon>eudicotyledons</taxon>
        <taxon>Gunneridae</taxon>
        <taxon>Pentapetalae</taxon>
        <taxon>asterids</taxon>
        <taxon>campanulids</taxon>
        <taxon>Asterales</taxon>
        <taxon>Asteraceae</taxon>
        <taxon>Asteroideae</taxon>
        <taxon>Heliantheae alliance</taxon>
        <taxon>Madieae</taxon>
        <taxon>Madiinae</taxon>
        <taxon>Deinandra</taxon>
    </lineage>
</organism>
<dbReference type="InterPro" id="IPR036291">
    <property type="entry name" value="NAD(P)-bd_dom_sf"/>
</dbReference>
<dbReference type="PRINTS" id="PR00080">
    <property type="entry name" value="SDRFAMILY"/>
</dbReference>
<comment type="similarity">
    <text evidence="1">Belongs to the short-chain dehydrogenases/reductases (SDR) family.</text>
</comment>
<evidence type="ECO:0000256" key="1">
    <source>
        <dbReference type="ARBA" id="ARBA00006484"/>
    </source>
</evidence>
<dbReference type="PANTHER" id="PTHR42820:SF16">
    <property type="entry name" value="SHORT-CHAIN DEHYDROGENASE REDUCTASE 3B"/>
    <property type="match status" value="1"/>
</dbReference>
<dbReference type="AlphaFoldDB" id="A0AAP0CL99"/>
<protein>
    <submittedName>
        <fullName evidence="2">Uncharacterized protein</fullName>
    </submittedName>
</protein>
<dbReference type="Proteomes" id="UP001408789">
    <property type="component" value="Unassembled WGS sequence"/>
</dbReference>
<dbReference type="InterPro" id="IPR002347">
    <property type="entry name" value="SDR_fam"/>
</dbReference>
<dbReference type="PRINTS" id="PR00081">
    <property type="entry name" value="GDHRDH"/>
</dbReference>
<comment type="caution">
    <text evidence="2">The sequence shown here is derived from an EMBL/GenBank/DDBJ whole genome shotgun (WGS) entry which is preliminary data.</text>
</comment>
<gene>
    <name evidence="2" type="ORF">SSX86_026969</name>
</gene>